<dbReference type="InterPro" id="IPR051733">
    <property type="entry name" value="WD_repeat_DCAF13/WDSOF1"/>
</dbReference>
<dbReference type="WBParaSite" id="PDA_v2.g28710.t1">
    <property type="protein sequence ID" value="PDA_v2.g28710.t1"/>
    <property type="gene ID" value="PDA_v2.g28710"/>
</dbReference>
<protein>
    <submittedName>
        <fullName evidence="2">Uncharacterized protein</fullName>
    </submittedName>
</protein>
<accession>A0A914QMX0</accession>
<dbReference type="GO" id="GO:0032040">
    <property type="term" value="C:small-subunit processome"/>
    <property type="evidence" value="ECO:0007669"/>
    <property type="project" value="TreeGrafter"/>
</dbReference>
<name>A0A914QMX0_9BILA</name>
<dbReference type="PANTHER" id="PTHR22851">
    <property type="entry name" value="U3 SMALL NUCLEOLAR RNA U3 SNORNA ASSOCIATED PROTEIN"/>
    <property type="match status" value="1"/>
</dbReference>
<dbReference type="GO" id="GO:0000462">
    <property type="term" value="P:maturation of SSU-rRNA from tricistronic rRNA transcript (SSU-rRNA, 5.8S rRNA, LSU-rRNA)"/>
    <property type="evidence" value="ECO:0007669"/>
    <property type="project" value="TreeGrafter"/>
</dbReference>
<proteinExistence type="predicted"/>
<evidence type="ECO:0000313" key="2">
    <source>
        <dbReference type="WBParaSite" id="PDA_v2.g28710.t1"/>
    </source>
</evidence>
<dbReference type="Proteomes" id="UP000887578">
    <property type="component" value="Unplaced"/>
</dbReference>
<evidence type="ECO:0000313" key="1">
    <source>
        <dbReference type="Proteomes" id="UP000887578"/>
    </source>
</evidence>
<sequence>MNNLEIKVISRNPDQCETKHDICKEPQKNGGNGNPLRHIVEYTRAMDAAKLERVFAEPYIACFDGYNEGVGVLSNHPLRLSHLLSGARDGQVKIGDYQIRNVQKK</sequence>
<dbReference type="PANTHER" id="PTHR22851:SF0">
    <property type="entry name" value="DDB1- AND CUL4-ASSOCIATED FACTOR 13"/>
    <property type="match status" value="1"/>
</dbReference>
<reference evidence="2" key="1">
    <citation type="submission" date="2022-11" db="UniProtKB">
        <authorList>
            <consortium name="WormBaseParasite"/>
        </authorList>
    </citation>
    <scope>IDENTIFICATION</scope>
</reference>
<organism evidence="1 2">
    <name type="scientific">Panagrolaimus davidi</name>
    <dbReference type="NCBI Taxonomy" id="227884"/>
    <lineage>
        <taxon>Eukaryota</taxon>
        <taxon>Metazoa</taxon>
        <taxon>Ecdysozoa</taxon>
        <taxon>Nematoda</taxon>
        <taxon>Chromadorea</taxon>
        <taxon>Rhabditida</taxon>
        <taxon>Tylenchina</taxon>
        <taxon>Panagrolaimomorpha</taxon>
        <taxon>Panagrolaimoidea</taxon>
        <taxon>Panagrolaimidae</taxon>
        <taxon>Panagrolaimus</taxon>
    </lineage>
</organism>
<dbReference type="AlphaFoldDB" id="A0A914QMX0"/>
<keyword evidence="1" id="KW-1185">Reference proteome</keyword>